<accession>A0AAD6SPP3</accession>
<dbReference type="Proteomes" id="UP001218188">
    <property type="component" value="Unassembled WGS sequence"/>
</dbReference>
<protein>
    <submittedName>
        <fullName evidence="2">Uncharacterized protein</fullName>
    </submittedName>
</protein>
<sequence>MVENPLWDYFWRGVKQNSSMYISYCKGCVAVELQKTGATASTLTQDTAAFKAACQAVGNTRGEKHAWIAHILGGKTPCPNASAEARAEATLQKTGSSSGSSQKRQRTESTPADASEPPPKKHSRR</sequence>
<dbReference type="AlphaFoldDB" id="A0AAD6SPP3"/>
<keyword evidence="3" id="KW-1185">Reference proteome</keyword>
<reference evidence="2" key="1">
    <citation type="submission" date="2023-03" db="EMBL/GenBank/DDBJ databases">
        <title>Massive genome expansion in bonnet fungi (Mycena s.s.) driven by repeated elements and novel gene families across ecological guilds.</title>
        <authorList>
            <consortium name="Lawrence Berkeley National Laboratory"/>
            <person name="Harder C.B."/>
            <person name="Miyauchi S."/>
            <person name="Viragh M."/>
            <person name="Kuo A."/>
            <person name="Thoen E."/>
            <person name="Andreopoulos B."/>
            <person name="Lu D."/>
            <person name="Skrede I."/>
            <person name="Drula E."/>
            <person name="Henrissat B."/>
            <person name="Morin E."/>
            <person name="Kohler A."/>
            <person name="Barry K."/>
            <person name="LaButti K."/>
            <person name="Morin E."/>
            <person name="Salamov A."/>
            <person name="Lipzen A."/>
            <person name="Mereny Z."/>
            <person name="Hegedus B."/>
            <person name="Baldrian P."/>
            <person name="Stursova M."/>
            <person name="Weitz H."/>
            <person name="Taylor A."/>
            <person name="Grigoriev I.V."/>
            <person name="Nagy L.G."/>
            <person name="Martin F."/>
            <person name="Kauserud H."/>
        </authorList>
    </citation>
    <scope>NUCLEOTIDE SEQUENCE</scope>
    <source>
        <strain evidence="2">CBHHK200</strain>
    </source>
</reference>
<evidence type="ECO:0000256" key="1">
    <source>
        <dbReference type="SAM" id="MobiDB-lite"/>
    </source>
</evidence>
<proteinExistence type="predicted"/>
<comment type="caution">
    <text evidence="2">The sequence shown here is derived from an EMBL/GenBank/DDBJ whole genome shotgun (WGS) entry which is preliminary data.</text>
</comment>
<evidence type="ECO:0000313" key="2">
    <source>
        <dbReference type="EMBL" id="KAJ7029532.1"/>
    </source>
</evidence>
<feature type="compositionally biased region" description="Low complexity" evidence="1">
    <location>
        <begin position="93"/>
        <end position="102"/>
    </location>
</feature>
<gene>
    <name evidence="2" type="ORF">C8F04DRAFT_1236979</name>
</gene>
<name>A0AAD6SPP3_9AGAR</name>
<evidence type="ECO:0000313" key="3">
    <source>
        <dbReference type="Proteomes" id="UP001218188"/>
    </source>
</evidence>
<feature type="region of interest" description="Disordered" evidence="1">
    <location>
        <begin position="80"/>
        <end position="125"/>
    </location>
</feature>
<dbReference type="EMBL" id="JARJCM010000100">
    <property type="protein sequence ID" value="KAJ7029532.1"/>
    <property type="molecule type" value="Genomic_DNA"/>
</dbReference>
<organism evidence="2 3">
    <name type="scientific">Mycena alexandri</name>
    <dbReference type="NCBI Taxonomy" id="1745969"/>
    <lineage>
        <taxon>Eukaryota</taxon>
        <taxon>Fungi</taxon>
        <taxon>Dikarya</taxon>
        <taxon>Basidiomycota</taxon>
        <taxon>Agaricomycotina</taxon>
        <taxon>Agaricomycetes</taxon>
        <taxon>Agaricomycetidae</taxon>
        <taxon>Agaricales</taxon>
        <taxon>Marasmiineae</taxon>
        <taxon>Mycenaceae</taxon>
        <taxon>Mycena</taxon>
    </lineage>
</organism>